<protein>
    <submittedName>
        <fullName evidence="2">Uncharacterized protein</fullName>
    </submittedName>
</protein>
<name>A0AAW1NWF8_9CHLO</name>
<accession>A0AAW1NWF8</accession>
<evidence type="ECO:0000313" key="2">
    <source>
        <dbReference type="EMBL" id="KAK9800839.1"/>
    </source>
</evidence>
<organism evidence="2 3">
    <name type="scientific">Symbiochloris irregularis</name>
    <dbReference type="NCBI Taxonomy" id="706552"/>
    <lineage>
        <taxon>Eukaryota</taxon>
        <taxon>Viridiplantae</taxon>
        <taxon>Chlorophyta</taxon>
        <taxon>core chlorophytes</taxon>
        <taxon>Trebouxiophyceae</taxon>
        <taxon>Trebouxiales</taxon>
        <taxon>Trebouxiaceae</taxon>
        <taxon>Symbiochloris</taxon>
    </lineage>
</organism>
<keyword evidence="3" id="KW-1185">Reference proteome</keyword>
<gene>
    <name evidence="2" type="ORF">WJX73_007154</name>
</gene>
<dbReference type="Proteomes" id="UP001465755">
    <property type="component" value="Unassembled WGS sequence"/>
</dbReference>
<reference evidence="2 3" key="1">
    <citation type="journal article" date="2024" name="Nat. Commun.">
        <title>Phylogenomics reveals the evolutionary origins of lichenization in chlorophyte algae.</title>
        <authorList>
            <person name="Puginier C."/>
            <person name="Libourel C."/>
            <person name="Otte J."/>
            <person name="Skaloud P."/>
            <person name="Haon M."/>
            <person name="Grisel S."/>
            <person name="Petersen M."/>
            <person name="Berrin J.G."/>
            <person name="Delaux P.M."/>
            <person name="Dal Grande F."/>
            <person name="Keller J."/>
        </authorList>
    </citation>
    <scope>NUCLEOTIDE SEQUENCE [LARGE SCALE GENOMIC DNA]</scope>
    <source>
        <strain evidence="2 3">SAG 2036</strain>
    </source>
</reference>
<feature type="region of interest" description="Disordered" evidence="1">
    <location>
        <begin position="128"/>
        <end position="213"/>
    </location>
</feature>
<sequence>MSRAGTNAKSSWLSILGSAEFLSPQDSTTLAGVLDDASISVTDLKCQILYQACKSQLQGMLSEALGSTDHQRKFRWRSLQNTLWPSATAGPATGSARRKSSVMFALTSGTPASPAAYMPVALSDDLPAGKQSSAPAPDAFKKGSKNAAAAKGRASAARNDEGTMLAPSTKANQPASKTAMKDKDPKTAAADKPPGKTVPHAGARNTRSGAKAKDKTICLINRETPLTFCLNSESILVDDDHAKTAE</sequence>
<proteinExistence type="predicted"/>
<dbReference type="AlphaFoldDB" id="A0AAW1NWF8"/>
<dbReference type="EMBL" id="JALJOQ010000079">
    <property type="protein sequence ID" value="KAK9800839.1"/>
    <property type="molecule type" value="Genomic_DNA"/>
</dbReference>
<feature type="compositionally biased region" description="Low complexity" evidence="1">
    <location>
        <begin position="145"/>
        <end position="157"/>
    </location>
</feature>
<feature type="compositionally biased region" description="Low complexity" evidence="1">
    <location>
        <begin position="187"/>
        <end position="197"/>
    </location>
</feature>
<comment type="caution">
    <text evidence="2">The sequence shown here is derived from an EMBL/GenBank/DDBJ whole genome shotgun (WGS) entry which is preliminary data.</text>
</comment>
<evidence type="ECO:0000256" key="1">
    <source>
        <dbReference type="SAM" id="MobiDB-lite"/>
    </source>
</evidence>
<evidence type="ECO:0000313" key="3">
    <source>
        <dbReference type="Proteomes" id="UP001465755"/>
    </source>
</evidence>